<comment type="caution">
    <text evidence="5">The sequence shown here is derived from an EMBL/GenBank/DDBJ whole genome shotgun (WGS) entry which is preliminary data.</text>
</comment>
<feature type="domain" description="Mandelate racemase/muconate lactonizing enzyme C-terminal" evidence="4">
    <location>
        <begin position="125"/>
        <end position="230"/>
    </location>
</feature>
<evidence type="ECO:0000256" key="1">
    <source>
        <dbReference type="ARBA" id="ARBA00022723"/>
    </source>
</evidence>
<dbReference type="NCBIfam" id="NF010624">
    <property type="entry name" value="PRK14017.1"/>
    <property type="match status" value="1"/>
</dbReference>
<dbReference type="AlphaFoldDB" id="A0A2V3DUB3"/>
<dbReference type="InterPro" id="IPR013341">
    <property type="entry name" value="Mandelate_racemase_N_dom"/>
</dbReference>
<dbReference type="OrthoDB" id="9802699at2"/>
<evidence type="ECO:0000256" key="2">
    <source>
        <dbReference type="ARBA" id="ARBA00022842"/>
    </source>
</evidence>
<dbReference type="SMART" id="SM00922">
    <property type="entry name" value="MR_MLE"/>
    <property type="match status" value="1"/>
</dbReference>
<dbReference type="GO" id="GO:0016829">
    <property type="term" value="F:lyase activity"/>
    <property type="evidence" value="ECO:0007669"/>
    <property type="project" value="UniProtKB-KW"/>
</dbReference>
<dbReference type="PANTHER" id="PTHR48080:SF2">
    <property type="entry name" value="D-GALACTONATE DEHYDRATASE"/>
    <property type="match status" value="1"/>
</dbReference>
<protein>
    <submittedName>
        <fullName evidence="5">Galactonate dehydratase</fullName>
    </submittedName>
</protein>
<dbReference type="PROSITE" id="PS00908">
    <property type="entry name" value="MR_MLE_1"/>
    <property type="match status" value="1"/>
</dbReference>
<dbReference type="InterPro" id="IPR029065">
    <property type="entry name" value="Enolase_C-like"/>
</dbReference>
<evidence type="ECO:0000259" key="4">
    <source>
        <dbReference type="SMART" id="SM00922"/>
    </source>
</evidence>
<dbReference type="SFLD" id="SFLDG00179">
    <property type="entry name" value="mandelate_racemase"/>
    <property type="match status" value="1"/>
</dbReference>
<dbReference type="SUPFAM" id="SSF54826">
    <property type="entry name" value="Enolase N-terminal domain-like"/>
    <property type="match status" value="1"/>
</dbReference>
<dbReference type="InterPro" id="IPR036849">
    <property type="entry name" value="Enolase-like_C_sf"/>
</dbReference>
<organism evidence="5 6">
    <name type="scientific">Arthrobacter psychrochitiniphilus</name>
    <dbReference type="NCBI Taxonomy" id="291045"/>
    <lineage>
        <taxon>Bacteria</taxon>
        <taxon>Bacillati</taxon>
        <taxon>Actinomycetota</taxon>
        <taxon>Actinomycetes</taxon>
        <taxon>Micrococcales</taxon>
        <taxon>Micrococcaceae</taxon>
        <taxon>Arthrobacter</taxon>
    </lineage>
</organism>
<dbReference type="Gene3D" id="3.30.390.10">
    <property type="entry name" value="Enolase-like, N-terminal domain"/>
    <property type="match status" value="1"/>
</dbReference>
<dbReference type="Proteomes" id="UP000246303">
    <property type="component" value="Unassembled WGS sequence"/>
</dbReference>
<name>A0A2V3DUB3_9MICC</name>
<dbReference type="Pfam" id="PF13378">
    <property type="entry name" value="MR_MLE_C"/>
    <property type="match status" value="1"/>
</dbReference>
<dbReference type="InterPro" id="IPR018110">
    <property type="entry name" value="Mandel_Rmase/mucon_lact_enz_CS"/>
</dbReference>
<dbReference type="RefSeq" id="WP_110105515.1">
    <property type="nucleotide sequence ID" value="NZ_JACBZZ010000001.1"/>
</dbReference>
<reference evidence="5 6" key="1">
    <citation type="submission" date="2018-05" db="EMBL/GenBank/DDBJ databases">
        <title>Genetic diversity of glacier-inhabiting Cryobacterium bacteria in China and description of Cryobacterium mengkeensis sp. nov. and Arthrobacter glacialis sp. nov.</title>
        <authorList>
            <person name="Liu Q."/>
            <person name="Xin Y.-H."/>
        </authorList>
    </citation>
    <scope>NUCLEOTIDE SEQUENCE [LARGE SCALE GENOMIC DNA]</scope>
    <source>
        <strain evidence="5 6">GP3</strain>
    </source>
</reference>
<evidence type="ECO:0000256" key="3">
    <source>
        <dbReference type="ARBA" id="ARBA00023239"/>
    </source>
</evidence>
<keyword evidence="1" id="KW-0479">Metal-binding</keyword>
<evidence type="ECO:0000313" key="5">
    <source>
        <dbReference type="EMBL" id="PXA66322.1"/>
    </source>
</evidence>
<dbReference type="GO" id="GO:0009063">
    <property type="term" value="P:amino acid catabolic process"/>
    <property type="evidence" value="ECO:0007669"/>
    <property type="project" value="InterPro"/>
</dbReference>
<keyword evidence="2" id="KW-0460">Magnesium</keyword>
<dbReference type="Gene3D" id="3.20.20.120">
    <property type="entry name" value="Enolase-like C-terminal domain"/>
    <property type="match status" value="1"/>
</dbReference>
<dbReference type="SFLD" id="SFLDS00001">
    <property type="entry name" value="Enolase"/>
    <property type="match status" value="1"/>
</dbReference>
<proteinExistence type="predicted"/>
<dbReference type="FunFam" id="3.30.390.10:FF:000003">
    <property type="entry name" value="D-galactonate dehydratase"/>
    <property type="match status" value="1"/>
</dbReference>
<evidence type="ECO:0000313" key="6">
    <source>
        <dbReference type="Proteomes" id="UP000246303"/>
    </source>
</evidence>
<dbReference type="GO" id="GO:0046872">
    <property type="term" value="F:metal ion binding"/>
    <property type="evidence" value="ECO:0007669"/>
    <property type="project" value="UniProtKB-KW"/>
</dbReference>
<sequence length="381" mass="41634">MKITKIETFQVPPRWLFLRMETESGLVGWGEPIVEGRAETVAAAVAEMSDYLIGEDASTIEDHWQVLTKGGFYRGGPVLSSAVAGIDQALWDIKGKALDVPIYELLGGPVREKVRMYTWIQGASPEELANSTREAMAEGFTAVKFCPAGKLAPLDTAASIRKMVKSLAAVREAGGEELDIALDFHGRFSPAMSRRVLPLMEEYLPIFAEEVLVPELSGDLSLIAQGTSIPLAVGERLYSRWDFKTVLGKGVSVVQPDLSHAGGISEVRRIAAMAEAYGVQLAPHCPLGPIALAASLQVDIASPNFLLQEQSRGSGYQEGPDLFDYLEEPEVFNMGTGYIARPVAPGLGIGIDEEKVRHAALNPHRWRNSIWRQNDNSFLEW</sequence>
<dbReference type="Pfam" id="PF02746">
    <property type="entry name" value="MR_MLE_N"/>
    <property type="match status" value="1"/>
</dbReference>
<accession>A0A2V3DUB3</accession>
<keyword evidence="3" id="KW-0456">Lyase</keyword>
<dbReference type="InterPro" id="IPR034593">
    <property type="entry name" value="DgoD-like"/>
</dbReference>
<dbReference type="PANTHER" id="PTHR48080">
    <property type="entry name" value="D-GALACTONATE DEHYDRATASE-RELATED"/>
    <property type="match status" value="1"/>
</dbReference>
<gene>
    <name evidence="5" type="ORF">CVS29_06425</name>
</gene>
<keyword evidence="6" id="KW-1185">Reference proteome</keyword>
<dbReference type="EMBL" id="QHLZ01000003">
    <property type="protein sequence ID" value="PXA66322.1"/>
    <property type="molecule type" value="Genomic_DNA"/>
</dbReference>
<dbReference type="InterPro" id="IPR013342">
    <property type="entry name" value="Mandelate_racemase_C"/>
</dbReference>
<dbReference type="InterPro" id="IPR029017">
    <property type="entry name" value="Enolase-like_N"/>
</dbReference>
<dbReference type="SUPFAM" id="SSF51604">
    <property type="entry name" value="Enolase C-terminal domain-like"/>
    <property type="match status" value="1"/>
</dbReference>